<protein>
    <submittedName>
        <fullName evidence="1">Uncharacterized protein</fullName>
    </submittedName>
</protein>
<accession>A0A9P5IQD5</accession>
<reference evidence="1 2" key="1">
    <citation type="journal article" date="2020" name="Genome Biol. Evol.">
        <title>Comparative genomics of Sclerotiniaceae.</title>
        <authorList>
            <person name="Valero Jimenez C.A."/>
            <person name="Steentjes M."/>
            <person name="Scholten O.E."/>
            <person name="Van Kan J.A.L."/>
        </authorList>
    </citation>
    <scope>NUCLEOTIDE SEQUENCE [LARGE SCALE GENOMIC DNA]</scope>
    <source>
        <strain evidence="1 2">MUCL 94</strain>
    </source>
</reference>
<sequence length="62" mass="7323">MQLWAKFFVEARLQVFKGFPECHAEYLPKTLGKDEWLHILKRPAAFPTLIYKDREVETQGLS</sequence>
<gene>
    <name evidence="1" type="ORF">EAE97_006942</name>
</gene>
<dbReference type="EMBL" id="RCSW01000013">
    <property type="protein sequence ID" value="KAF7940756.1"/>
    <property type="molecule type" value="Genomic_DNA"/>
</dbReference>
<evidence type="ECO:0000313" key="1">
    <source>
        <dbReference type="EMBL" id="KAF7940756.1"/>
    </source>
</evidence>
<comment type="caution">
    <text evidence="1">The sequence shown here is derived from an EMBL/GenBank/DDBJ whole genome shotgun (WGS) entry which is preliminary data.</text>
</comment>
<organism evidence="1 2">
    <name type="scientific">Botrytis byssoidea</name>
    <dbReference type="NCBI Taxonomy" id="139641"/>
    <lineage>
        <taxon>Eukaryota</taxon>
        <taxon>Fungi</taxon>
        <taxon>Dikarya</taxon>
        <taxon>Ascomycota</taxon>
        <taxon>Pezizomycotina</taxon>
        <taxon>Leotiomycetes</taxon>
        <taxon>Helotiales</taxon>
        <taxon>Sclerotiniaceae</taxon>
        <taxon>Botrytis</taxon>
    </lineage>
</organism>
<dbReference type="RefSeq" id="XP_038731645.1">
    <property type="nucleotide sequence ID" value="XM_038877455.1"/>
</dbReference>
<keyword evidence="2" id="KW-1185">Reference proteome</keyword>
<proteinExistence type="predicted"/>
<dbReference type="GeneID" id="62150531"/>
<dbReference type="Proteomes" id="UP000710849">
    <property type="component" value="Unassembled WGS sequence"/>
</dbReference>
<name>A0A9P5IQD5_9HELO</name>
<evidence type="ECO:0000313" key="2">
    <source>
        <dbReference type="Proteomes" id="UP000710849"/>
    </source>
</evidence>
<dbReference type="AlphaFoldDB" id="A0A9P5IQD5"/>